<dbReference type="EMBL" id="KL367566">
    <property type="protein sequence ID" value="KFD63789.1"/>
    <property type="molecule type" value="Genomic_DNA"/>
</dbReference>
<dbReference type="AlphaFoldDB" id="A0A085N2U3"/>
<proteinExistence type="predicted"/>
<name>A0A085N2U3_9BILA</name>
<organism evidence="1">
    <name type="scientific">Trichuris suis</name>
    <name type="common">pig whipworm</name>
    <dbReference type="NCBI Taxonomy" id="68888"/>
    <lineage>
        <taxon>Eukaryota</taxon>
        <taxon>Metazoa</taxon>
        <taxon>Ecdysozoa</taxon>
        <taxon>Nematoda</taxon>
        <taxon>Enoplea</taxon>
        <taxon>Dorylaimia</taxon>
        <taxon>Trichinellida</taxon>
        <taxon>Trichuridae</taxon>
        <taxon>Trichuris</taxon>
    </lineage>
</organism>
<sequence length="117" mass="13494">MMRWQTAPNRGLNEAYIDKNESRTERCNRKKEYSLVARRGRLFILTASLSFPSDLNLQEKAVSRRLNLNHPVTRLRMPLVSRRSKVPEKTAALTHPYTQLMEGSENLCFPHAKIGPS</sequence>
<gene>
    <name evidence="1" type="ORF">M514_02788</name>
</gene>
<evidence type="ECO:0000313" key="1">
    <source>
        <dbReference type="EMBL" id="KFD63789.1"/>
    </source>
</evidence>
<accession>A0A085N2U3</accession>
<protein>
    <submittedName>
        <fullName evidence="1">Uncharacterized protein</fullName>
    </submittedName>
</protein>
<reference evidence="1" key="1">
    <citation type="journal article" date="2014" name="Nat. Genet.">
        <title>Genome and transcriptome of the porcine whipworm Trichuris suis.</title>
        <authorList>
            <person name="Jex A.R."/>
            <person name="Nejsum P."/>
            <person name="Schwarz E.M."/>
            <person name="Hu L."/>
            <person name="Young N.D."/>
            <person name="Hall R.S."/>
            <person name="Korhonen P.K."/>
            <person name="Liao S."/>
            <person name="Thamsborg S."/>
            <person name="Xia J."/>
            <person name="Xu P."/>
            <person name="Wang S."/>
            <person name="Scheerlinck J.P."/>
            <person name="Hofmann A."/>
            <person name="Sternberg P.W."/>
            <person name="Wang J."/>
            <person name="Gasser R.B."/>
        </authorList>
    </citation>
    <scope>NUCLEOTIDE SEQUENCE [LARGE SCALE GENOMIC DNA]</scope>
    <source>
        <strain evidence="1">DCEP-RM93F</strain>
    </source>
</reference>
<dbReference type="Proteomes" id="UP000030758">
    <property type="component" value="Unassembled WGS sequence"/>
</dbReference>